<dbReference type="PANTHER" id="PTHR15371:SF0">
    <property type="entry name" value="SD19278P"/>
    <property type="match status" value="1"/>
</dbReference>
<protein>
    <recommendedName>
        <fullName evidence="6">Mitochondrial import inner membrane translocase subunit TIM23</fullName>
    </recommendedName>
</protein>
<evidence type="ECO:0000313" key="5">
    <source>
        <dbReference type="EMBL" id="CEM51177.1"/>
    </source>
</evidence>
<proteinExistence type="predicted"/>
<dbReference type="InterPro" id="IPR045238">
    <property type="entry name" value="Tim23-like"/>
</dbReference>
<organism evidence="5">
    <name type="scientific">Chromera velia CCMP2878</name>
    <dbReference type="NCBI Taxonomy" id="1169474"/>
    <lineage>
        <taxon>Eukaryota</taxon>
        <taxon>Sar</taxon>
        <taxon>Alveolata</taxon>
        <taxon>Colpodellida</taxon>
        <taxon>Chromeraceae</taxon>
        <taxon>Chromera</taxon>
    </lineage>
</organism>
<gene>
    <name evidence="5" type="ORF">Cvel_10444</name>
</gene>
<dbReference type="EMBL" id="CDMZ01004872">
    <property type="protein sequence ID" value="CEM51177.1"/>
    <property type="molecule type" value="Genomic_DNA"/>
</dbReference>
<dbReference type="GO" id="GO:0005744">
    <property type="term" value="C:TIM23 mitochondrial import inner membrane translocase complex"/>
    <property type="evidence" value="ECO:0007669"/>
    <property type="project" value="TreeGrafter"/>
</dbReference>
<sequence>MDDYLKTGRISPPETLDILHKRPTAAQPLRKEELYLHGYGRHFGEKLTYSTGLAYGTGLAVGGSYGLALGVSKGGATRKLFLNSVLNSCSTHGPGLANQCGVITMFYVGFNNLVAWIRGEDDVINAATSGFLAGGLYKVTQSWMAAGRYAAASTVAFTGVDLALRYRWI</sequence>
<dbReference type="PhylomeDB" id="A0A0G4I2L1"/>
<dbReference type="AlphaFoldDB" id="A0A0G4I2L1"/>
<accession>A0A0G4I2L1</accession>
<keyword evidence="2" id="KW-0812">Transmembrane</keyword>
<evidence type="ECO:0000256" key="4">
    <source>
        <dbReference type="ARBA" id="ARBA00023136"/>
    </source>
</evidence>
<keyword evidence="4" id="KW-0472">Membrane</keyword>
<dbReference type="VEuPathDB" id="CryptoDB:Cvel_10444"/>
<dbReference type="PANTHER" id="PTHR15371">
    <property type="entry name" value="TIM23"/>
    <property type="match status" value="1"/>
</dbReference>
<evidence type="ECO:0000256" key="2">
    <source>
        <dbReference type="ARBA" id="ARBA00022692"/>
    </source>
</evidence>
<dbReference type="Pfam" id="PF02466">
    <property type="entry name" value="Tim17"/>
    <property type="match status" value="1"/>
</dbReference>
<evidence type="ECO:0000256" key="1">
    <source>
        <dbReference type="ARBA" id="ARBA00004141"/>
    </source>
</evidence>
<evidence type="ECO:0008006" key="6">
    <source>
        <dbReference type="Google" id="ProtNLM"/>
    </source>
</evidence>
<evidence type="ECO:0000256" key="3">
    <source>
        <dbReference type="ARBA" id="ARBA00022989"/>
    </source>
</evidence>
<dbReference type="GO" id="GO:0008320">
    <property type="term" value="F:protein transmembrane transporter activity"/>
    <property type="evidence" value="ECO:0007669"/>
    <property type="project" value="TreeGrafter"/>
</dbReference>
<reference evidence="5" key="1">
    <citation type="submission" date="2014-11" db="EMBL/GenBank/DDBJ databases">
        <authorList>
            <person name="Otto D Thomas"/>
            <person name="Naeem Raeece"/>
        </authorList>
    </citation>
    <scope>NUCLEOTIDE SEQUENCE</scope>
</reference>
<comment type="subcellular location">
    <subcellularLocation>
        <location evidence="1">Membrane</location>
        <topology evidence="1">Multi-pass membrane protein</topology>
    </subcellularLocation>
</comment>
<keyword evidence="3" id="KW-1133">Transmembrane helix</keyword>
<name>A0A0G4I2L1_9ALVE</name>
<dbReference type="GO" id="GO:0030150">
    <property type="term" value="P:protein import into mitochondrial matrix"/>
    <property type="evidence" value="ECO:0007669"/>
    <property type="project" value="TreeGrafter"/>
</dbReference>